<evidence type="ECO:0000313" key="2">
    <source>
        <dbReference type="EMBL" id="ORE01307.1"/>
    </source>
</evidence>
<feature type="chain" id="PRO_5013185209" description="Phosphatidylglycerol/phosphatidylinositol transfer protein" evidence="1">
    <location>
        <begin position="20"/>
        <end position="145"/>
    </location>
</feature>
<dbReference type="VEuPathDB" id="FungiDB:BCV72DRAFT_217565"/>
<protein>
    <recommendedName>
        <fullName evidence="3">Phosphatidylglycerol/phosphatidylinositol transfer protein</fullName>
    </recommendedName>
</protein>
<evidence type="ECO:0000256" key="1">
    <source>
        <dbReference type="SAM" id="SignalP"/>
    </source>
</evidence>
<dbReference type="AlphaFoldDB" id="A0A1X0QNI4"/>
<feature type="signal peptide" evidence="1">
    <location>
        <begin position="1"/>
        <end position="19"/>
    </location>
</feature>
<accession>A0A1X0QNI4</accession>
<name>A0A1X0QNI4_RHIZD</name>
<dbReference type="Proteomes" id="UP000242414">
    <property type="component" value="Unassembled WGS sequence"/>
</dbReference>
<dbReference type="EMBL" id="KV922153">
    <property type="protein sequence ID" value="ORE01307.1"/>
    <property type="molecule type" value="Genomic_DNA"/>
</dbReference>
<sequence length="145" mass="16315">MKATYTLVTLCLLFHLALADIYNQLQFMKILSPTNGQSIQAGENVTITYVMQPLVYKQVSNGYAKNIVINFHKRSGNTKQEVIENICPTCPLAAKQDKYVTYTKQWTIPKDTTPGSYAFDFVETVQLRRAVATSSETVKVNIVDN</sequence>
<dbReference type="OrthoDB" id="2240906at2759"/>
<organism evidence="2">
    <name type="scientific">Rhizopus microsporus var. microsporus</name>
    <dbReference type="NCBI Taxonomy" id="86635"/>
    <lineage>
        <taxon>Eukaryota</taxon>
        <taxon>Fungi</taxon>
        <taxon>Fungi incertae sedis</taxon>
        <taxon>Mucoromycota</taxon>
        <taxon>Mucoromycotina</taxon>
        <taxon>Mucoromycetes</taxon>
        <taxon>Mucorales</taxon>
        <taxon>Mucorineae</taxon>
        <taxon>Rhizopodaceae</taxon>
        <taxon>Rhizopus</taxon>
    </lineage>
</organism>
<reference evidence="2" key="1">
    <citation type="journal article" date="2016" name="Proc. Natl. Acad. Sci. U.S.A.">
        <title>Lipid metabolic changes in an early divergent fungus govern the establishment of a mutualistic symbiosis with endobacteria.</title>
        <authorList>
            <person name="Lastovetsky O.A."/>
            <person name="Gaspar M.L."/>
            <person name="Mondo S.J."/>
            <person name="LaButti K.M."/>
            <person name="Sandor L."/>
            <person name="Grigoriev I.V."/>
            <person name="Henry S.A."/>
            <person name="Pawlowska T.E."/>
        </authorList>
    </citation>
    <scope>NUCLEOTIDE SEQUENCE [LARGE SCALE GENOMIC DNA]</scope>
    <source>
        <strain evidence="2">ATCC 52814</strain>
    </source>
</reference>
<keyword evidence="1" id="KW-0732">Signal</keyword>
<evidence type="ECO:0008006" key="3">
    <source>
        <dbReference type="Google" id="ProtNLM"/>
    </source>
</evidence>
<proteinExistence type="predicted"/>
<gene>
    <name evidence="2" type="ORF">BCV72DRAFT_217565</name>
</gene>